<dbReference type="InterPro" id="IPR002542">
    <property type="entry name" value="T20D4.11-like_dom"/>
</dbReference>
<sequence>MKYLSIFLFIYSWRFVYLQTISNEISHRNEEEKHKCSGQSEQIISRCLQPILDYASTIQDKSSTTHFSLQGGDIFKKLCTLYNDFKDCTSSINCHSISMEAVEASYGYMCGAGYRLFEEHASCFAEVENQQEYVVCKNAASQSMDDAMKYKQEDMDLYFHKLCSIMDNYLRCCRPFVNDKCGPDAWKLVSQITMDSLHVTMPTCDVNRALL</sequence>
<dbReference type="AlphaFoldDB" id="A0A914PBT2"/>
<feature type="signal peptide" evidence="1">
    <location>
        <begin position="1"/>
        <end position="18"/>
    </location>
</feature>
<evidence type="ECO:0000256" key="1">
    <source>
        <dbReference type="SAM" id="SignalP"/>
    </source>
</evidence>
<keyword evidence="1" id="KW-0732">Signal</keyword>
<dbReference type="Pfam" id="PF01579">
    <property type="entry name" value="DUF19"/>
    <property type="match status" value="1"/>
</dbReference>
<dbReference type="Proteomes" id="UP000887578">
    <property type="component" value="Unplaced"/>
</dbReference>
<name>A0A914PBT2_9BILA</name>
<evidence type="ECO:0000259" key="2">
    <source>
        <dbReference type="Pfam" id="PF01579"/>
    </source>
</evidence>
<keyword evidence="3" id="KW-1185">Reference proteome</keyword>
<evidence type="ECO:0000313" key="4">
    <source>
        <dbReference type="WBParaSite" id="PDA_v2.g15615.t1"/>
    </source>
</evidence>
<proteinExistence type="predicted"/>
<dbReference type="PANTHER" id="PTHR37431">
    <property type="entry name" value="PROTEIN CBG06927"/>
    <property type="match status" value="1"/>
</dbReference>
<feature type="chain" id="PRO_5037456703" evidence="1">
    <location>
        <begin position="19"/>
        <end position="211"/>
    </location>
</feature>
<evidence type="ECO:0000313" key="3">
    <source>
        <dbReference type="Proteomes" id="UP000887578"/>
    </source>
</evidence>
<dbReference type="WBParaSite" id="PDA_v2.g15615.t1">
    <property type="protein sequence ID" value="PDA_v2.g15615.t1"/>
    <property type="gene ID" value="PDA_v2.g15615"/>
</dbReference>
<feature type="domain" description="T20D4.11-like" evidence="2">
    <location>
        <begin position="36"/>
        <end position="205"/>
    </location>
</feature>
<protein>
    <submittedName>
        <fullName evidence="4">DUF19 domain-containing protein</fullName>
    </submittedName>
</protein>
<dbReference type="PANTHER" id="PTHR37431:SF6">
    <property type="entry name" value="PROTEIN CBG06927"/>
    <property type="match status" value="1"/>
</dbReference>
<reference evidence="4" key="1">
    <citation type="submission" date="2022-11" db="UniProtKB">
        <authorList>
            <consortium name="WormBaseParasite"/>
        </authorList>
    </citation>
    <scope>IDENTIFICATION</scope>
</reference>
<organism evidence="3 4">
    <name type="scientific">Panagrolaimus davidi</name>
    <dbReference type="NCBI Taxonomy" id="227884"/>
    <lineage>
        <taxon>Eukaryota</taxon>
        <taxon>Metazoa</taxon>
        <taxon>Ecdysozoa</taxon>
        <taxon>Nematoda</taxon>
        <taxon>Chromadorea</taxon>
        <taxon>Rhabditida</taxon>
        <taxon>Tylenchina</taxon>
        <taxon>Panagrolaimomorpha</taxon>
        <taxon>Panagrolaimoidea</taxon>
        <taxon>Panagrolaimidae</taxon>
        <taxon>Panagrolaimus</taxon>
    </lineage>
</organism>
<accession>A0A914PBT2</accession>